<evidence type="ECO:0000256" key="1">
    <source>
        <dbReference type="SAM" id="SignalP"/>
    </source>
</evidence>
<sequence>MKRTTFAALAPLALLVAACSSTPEPNEQDSAALCAAGQAPPGVFCAPPPAATVTVTSTATTTTPAATGATATSIPPLAAAAATPVMQGLALQEAPGMSPEGGPFAGQFQEGQTLEQDITISPGKCYTIVAVGLGIQELDMQLLTQPVPQVPPVMLAQDATTGPQATIGGKASGCWKNPTPLGAPGKVVLKATKGAGIAAAQVYVK</sequence>
<dbReference type="AlphaFoldDB" id="A0A0K1E8R3"/>
<accession>A0A0K1E8R3</accession>
<feature type="signal peptide" evidence="1">
    <location>
        <begin position="1"/>
        <end position="23"/>
    </location>
</feature>
<dbReference type="PATRIC" id="fig|52.7.peg.1479"/>
<dbReference type="OrthoDB" id="5520668at2"/>
<evidence type="ECO:0000313" key="2">
    <source>
        <dbReference type="EMBL" id="AKT37255.1"/>
    </source>
</evidence>
<organism evidence="2 3">
    <name type="scientific">Chondromyces crocatus</name>
    <dbReference type="NCBI Taxonomy" id="52"/>
    <lineage>
        <taxon>Bacteria</taxon>
        <taxon>Pseudomonadati</taxon>
        <taxon>Myxococcota</taxon>
        <taxon>Polyangia</taxon>
        <taxon>Polyangiales</taxon>
        <taxon>Polyangiaceae</taxon>
        <taxon>Chondromyces</taxon>
    </lineage>
</organism>
<keyword evidence="3" id="KW-1185">Reference proteome</keyword>
<dbReference type="KEGG" id="ccro:CMC5_013860"/>
<dbReference type="EMBL" id="CP012159">
    <property type="protein sequence ID" value="AKT37255.1"/>
    <property type="molecule type" value="Genomic_DNA"/>
</dbReference>
<name>A0A0K1E8R3_CHOCO</name>
<keyword evidence="1" id="KW-0732">Signal</keyword>
<dbReference type="PROSITE" id="PS51257">
    <property type="entry name" value="PROKAR_LIPOPROTEIN"/>
    <property type="match status" value="1"/>
</dbReference>
<proteinExistence type="predicted"/>
<evidence type="ECO:0008006" key="4">
    <source>
        <dbReference type="Google" id="ProtNLM"/>
    </source>
</evidence>
<evidence type="ECO:0000313" key="3">
    <source>
        <dbReference type="Proteomes" id="UP000067626"/>
    </source>
</evidence>
<reference evidence="2 3" key="1">
    <citation type="submission" date="2015-07" db="EMBL/GenBank/DDBJ databases">
        <title>Genome analysis of myxobacterium Chondromyces crocatus Cm c5 reveals a high potential for natural compound synthesis and the genetic basis for the loss of fruiting body formation.</title>
        <authorList>
            <person name="Zaburannyi N."/>
            <person name="Bunk B."/>
            <person name="Maier J."/>
            <person name="Overmann J."/>
            <person name="Mueller R."/>
        </authorList>
    </citation>
    <scope>NUCLEOTIDE SEQUENCE [LARGE SCALE GENOMIC DNA]</scope>
    <source>
        <strain evidence="2 3">Cm c5</strain>
    </source>
</reference>
<feature type="chain" id="PRO_5005459039" description="Lipoprotein" evidence="1">
    <location>
        <begin position="24"/>
        <end position="205"/>
    </location>
</feature>
<dbReference type="STRING" id="52.CMC5_013860"/>
<dbReference type="RefSeq" id="WP_050429650.1">
    <property type="nucleotide sequence ID" value="NZ_CP012159.1"/>
</dbReference>
<protein>
    <recommendedName>
        <fullName evidence="4">Lipoprotein</fullName>
    </recommendedName>
</protein>
<dbReference type="Proteomes" id="UP000067626">
    <property type="component" value="Chromosome"/>
</dbReference>
<gene>
    <name evidence="2" type="ORF">CMC5_013860</name>
</gene>